<gene>
    <name evidence="1" type="ORF">SAMN04489732_107131</name>
</gene>
<dbReference type="Proteomes" id="UP000198582">
    <property type="component" value="Unassembled WGS sequence"/>
</dbReference>
<dbReference type="RefSeq" id="WP_091618051.1">
    <property type="nucleotide sequence ID" value="NZ_FOEF01000007.1"/>
</dbReference>
<organism evidence="1 2">
    <name type="scientific">Amycolatopsis saalfeldensis</name>
    <dbReference type="NCBI Taxonomy" id="394193"/>
    <lineage>
        <taxon>Bacteria</taxon>
        <taxon>Bacillati</taxon>
        <taxon>Actinomycetota</taxon>
        <taxon>Actinomycetes</taxon>
        <taxon>Pseudonocardiales</taxon>
        <taxon>Pseudonocardiaceae</taxon>
        <taxon>Amycolatopsis</taxon>
    </lineage>
</organism>
<proteinExistence type="predicted"/>
<keyword evidence="2" id="KW-1185">Reference proteome</keyword>
<accession>A0A1H8XEK0</accession>
<protein>
    <submittedName>
        <fullName evidence="1">Uncharacterized protein</fullName>
    </submittedName>
</protein>
<evidence type="ECO:0000313" key="1">
    <source>
        <dbReference type="EMBL" id="SEP38242.1"/>
    </source>
</evidence>
<dbReference type="STRING" id="394193.SAMN04489732_107131"/>
<sequence>MEPLTAVAMIATKYGVSALIGALSGNQDLSGLASELVGTLVASEDRLGERLGTIGRQLEEVLEQRYSTAIAAGQRTLLDAAATPDPLVRSAELTRARDLFRDAAASARTPLQVAVAERYVVLCAIALGREDAARTALGLLDKSALEALLGALPLAGPEALDLARTQLARSGRAGSRFRREERADELAATIVDTAAGAVQLALSLFKESRALAEALGYRPAPEPDVDLVWFEQARQYARPIRTAQVLVQPVSPGLLRFGPLSVIWDDGPPPITPAAPIAPIAPLPPLPPMEDPNDPAELARRIEANNARILELSARIQETQAGIDRIQETQAGIERLMREFFQPFPTPGVTVRAEPALSLPLRLALPAEHIVLDAGAREARLGPAAHGASTPGQFAEYALRVNETLVFKTCLAGTTPR</sequence>
<name>A0A1H8XEK0_9PSEU</name>
<dbReference type="EMBL" id="FOEF01000007">
    <property type="protein sequence ID" value="SEP38242.1"/>
    <property type="molecule type" value="Genomic_DNA"/>
</dbReference>
<dbReference type="AlphaFoldDB" id="A0A1H8XEK0"/>
<reference evidence="1 2" key="1">
    <citation type="submission" date="2016-10" db="EMBL/GenBank/DDBJ databases">
        <authorList>
            <person name="de Groot N.N."/>
        </authorList>
    </citation>
    <scope>NUCLEOTIDE SEQUENCE [LARGE SCALE GENOMIC DNA]</scope>
    <source>
        <strain evidence="1 2">DSM 44993</strain>
    </source>
</reference>
<evidence type="ECO:0000313" key="2">
    <source>
        <dbReference type="Proteomes" id="UP000198582"/>
    </source>
</evidence>